<dbReference type="Proteomes" id="UP000258102">
    <property type="component" value="Chromosome 2"/>
</dbReference>
<dbReference type="AlphaFoldDB" id="A0AAD0W583"/>
<dbReference type="RefSeq" id="WP_088532697.1">
    <property type="nucleotide sequence ID" value="NZ_CP021647.1"/>
</dbReference>
<evidence type="ECO:0000313" key="1">
    <source>
        <dbReference type="EMBL" id="AXR04280.1"/>
    </source>
</evidence>
<dbReference type="KEGG" id="ppis:B1L02_20940"/>
<proteinExistence type="predicted"/>
<evidence type="ECO:0000313" key="2">
    <source>
        <dbReference type="Proteomes" id="UP000258102"/>
    </source>
</evidence>
<dbReference type="EMBL" id="CP031762">
    <property type="protein sequence ID" value="AXR04280.1"/>
    <property type="molecule type" value="Genomic_DNA"/>
</dbReference>
<organism evidence="1 2">
    <name type="scientific">Pseudoalteromonas piscicida</name>
    <dbReference type="NCBI Taxonomy" id="43662"/>
    <lineage>
        <taxon>Bacteria</taxon>
        <taxon>Pseudomonadati</taxon>
        <taxon>Pseudomonadota</taxon>
        <taxon>Gammaproteobacteria</taxon>
        <taxon>Alteromonadales</taxon>
        <taxon>Pseudoalteromonadaceae</taxon>
        <taxon>Pseudoalteromonas</taxon>
    </lineage>
</organism>
<protein>
    <submittedName>
        <fullName evidence="1">Uncharacterized protein</fullName>
    </submittedName>
</protein>
<accession>A0AAD0W583</accession>
<name>A0AAD0W583_PSEO7</name>
<reference evidence="1 2" key="1">
    <citation type="submission" date="2018-08" db="EMBL/GenBank/DDBJ databases">
        <title>Whole Genome Sequences of Two Pseudoalteromonas piscicida Strains, DE1-A and DE2-A, which Exhibit Strong Antibacterial Activity against Vibrio vulnificus.</title>
        <authorList>
            <person name="Richards G.P."/>
            <person name="Needleman D.S."/>
            <person name="Watson M.A."/>
            <person name="Polson S.W."/>
        </authorList>
    </citation>
    <scope>NUCLEOTIDE SEQUENCE [LARGE SCALE GENOMIC DNA]</scope>
    <source>
        <strain evidence="1 2">DE2-A</strain>
    </source>
</reference>
<gene>
    <name evidence="1" type="ORF">D0511_20355</name>
</gene>
<sequence length="186" mass="21610">MKAIEGKENAVDYIENYKFDDAVLEWFDWYIETHFEYKLSDDEIQVVVEGLKDYLIFVVISPQAVAAASKLVDELFHAFILHTELYQAFCKGVGQFIHHYPIRKKVVLGNETPLEKIEYNDHYQSIIRTYCLACQASDLDPLTTNQVPYLFKVDSILPEKHAALFDIKFFQSVLPKLGVHNFIIQE</sequence>